<evidence type="ECO:0000313" key="3">
    <source>
        <dbReference type="Proteomes" id="UP000332933"/>
    </source>
</evidence>
<dbReference type="EMBL" id="VJMH01000135">
    <property type="protein sequence ID" value="KAF0718614.1"/>
    <property type="molecule type" value="Genomic_DNA"/>
</dbReference>
<organism evidence="2 3">
    <name type="scientific">Aphanomyces stellatus</name>
    <dbReference type="NCBI Taxonomy" id="120398"/>
    <lineage>
        <taxon>Eukaryota</taxon>
        <taxon>Sar</taxon>
        <taxon>Stramenopiles</taxon>
        <taxon>Oomycota</taxon>
        <taxon>Saprolegniomycetes</taxon>
        <taxon>Saprolegniales</taxon>
        <taxon>Verrucalvaceae</taxon>
        <taxon>Aphanomyces</taxon>
    </lineage>
</organism>
<dbReference type="Proteomes" id="UP000332933">
    <property type="component" value="Unassembled WGS sequence"/>
</dbReference>
<protein>
    <submittedName>
        <fullName evidence="2">Aste57867_1584 protein</fullName>
    </submittedName>
</protein>
<dbReference type="AlphaFoldDB" id="A0A485KAZ9"/>
<reference evidence="2 3" key="1">
    <citation type="submission" date="2019-03" db="EMBL/GenBank/DDBJ databases">
        <authorList>
            <person name="Gaulin E."/>
            <person name="Dumas B."/>
        </authorList>
    </citation>
    <scope>NUCLEOTIDE SEQUENCE [LARGE SCALE GENOMIC DNA]</scope>
    <source>
        <strain evidence="2">CBS 568.67</strain>
    </source>
</reference>
<dbReference type="OrthoDB" id="161325at2759"/>
<dbReference type="EMBL" id="CAADRA010000135">
    <property type="protein sequence ID" value="VFT78797.1"/>
    <property type="molecule type" value="Genomic_DNA"/>
</dbReference>
<sequence length="400" mass="45041">MLGRGSGGQIDIQAPEALDYENAYIGIREEVCATKLRFSASKVAAVVGLHEYGDLVEEFIEFLYQDLEELLVIDASLLQMEVTSKESELHALIRKSGADAAALIDIVRWTAETKTAAKIDKANEKTKDAQKHIENARKRKRLTADEAKLLQDGIASKVRQSVGKRNEQLAIEIYEARNGLRVHSTNDKFYFLLFPHPRQAKALASSSSQCACHEAKALERFIERVALDRKAATSNEAVATVNKSHFFSICGMIDGTADMLVISDDNDDDTWSTEPILVEVKNRMARFRDPVPLHDCIQMAVYMKMINVRHGDMVQCLHRNDETTIHISRVSLDAYPLTAAAAPCACQCTTDLWASLVVPRLYEYATLVYLFRTQDLRRLAFMQAPPETQRRMLREALNYL</sequence>
<evidence type="ECO:0000313" key="1">
    <source>
        <dbReference type="EMBL" id="KAF0718614.1"/>
    </source>
</evidence>
<accession>A0A485KAZ9</accession>
<proteinExistence type="predicted"/>
<name>A0A485KAZ9_9STRA</name>
<reference evidence="1" key="2">
    <citation type="submission" date="2019-06" db="EMBL/GenBank/DDBJ databases">
        <title>Genomics analysis of Aphanomyces spp. identifies a new class of oomycete effector associated with host adaptation.</title>
        <authorList>
            <person name="Gaulin E."/>
        </authorList>
    </citation>
    <scope>NUCLEOTIDE SEQUENCE</scope>
    <source>
        <strain evidence="1">CBS 578.67</strain>
    </source>
</reference>
<keyword evidence="3" id="KW-1185">Reference proteome</keyword>
<evidence type="ECO:0000313" key="2">
    <source>
        <dbReference type="EMBL" id="VFT78797.1"/>
    </source>
</evidence>
<gene>
    <name evidence="2" type="primary">Aste57867_1584</name>
    <name evidence="1" type="ORF">As57867_001583</name>
    <name evidence="2" type="ORF">ASTE57867_1584</name>
</gene>